<dbReference type="EMBL" id="UGXG01000002">
    <property type="protein sequence ID" value="SUG45050.1"/>
    <property type="molecule type" value="Genomic_DNA"/>
</dbReference>
<dbReference type="Gene3D" id="2.70.150.10">
    <property type="entry name" value="Calcium-transporting ATPase, cytoplasmic transduction domain A"/>
    <property type="match status" value="1"/>
</dbReference>
<dbReference type="InterPro" id="IPR008250">
    <property type="entry name" value="ATPase_P-typ_transduc_dom_A_sf"/>
</dbReference>
<protein>
    <submittedName>
        <fullName evidence="1">Magnesium transporting ATPase, P-type 1</fullName>
        <ecNumber evidence="1">3.6.3.2</ecNumber>
    </submittedName>
</protein>
<name>A0A379T473_SALER</name>
<dbReference type="EC" id="3.6.3.2" evidence="1"/>
<evidence type="ECO:0000313" key="2">
    <source>
        <dbReference type="Proteomes" id="UP000254741"/>
    </source>
</evidence>
<dbReference type="GO" id="GO:0016787">
    <property type="term" value="F:hydrolase activity"/>
    <property type="evidence" value="ECO:0007669"/>
    <property type="project" value="UniProtKB-KW"/>
</dbReference>
<keyword evidence="1" id="KW-0378">Hydrolase</keyword>
<evidence type="ECO:0000313" key="1">
    <source>
        <dbReference type="EMBL" id="SUG45050.1"/>
    </source>
</evidence>
<dbReference type="Proteomes" id="UP000254741">
    <property type="component" value="Unassembled WGS sequence"/>
</dbReference>
<sequence length="58" mass="6204">MSNCPDKDKSLLDLGNICLMGTNVTSGRAQAVVVATGNRTWFGSPGEVDCRHTYPDGF</sequence>
<organism evidence="1 2">
    <name type="scientific">Salmonella enterica subsp. arizonae</name>
    <dbReference type="NCBI Taxonomy" id="59203"/>
    <lineage>
        <taxon>Bacteria</taxon>
        <taxon>Pseudomonadati</taxon>
        <taxon>Pseudomonadota</taxon>
        <taxon>Gammaproteobacteria</taxon>
        <taxon>Enterobacterales</taxon>
        <taxon>Enterobacteriaceae</taxon>
        <taxon>Salmonella</taxon>
    </lineage>
</organism>
<dbReference type="SUPFAM" id="SSF81653">
    <property type="entry name" value="Calcium ATPase, transduction domain A"/>
    <property type="match status" value="1"/>
</dbReference>
<dbReference type="AlphaFoldDB" id="A0A379T473"/>
<gene>
    <name evidence="1" type="primary">mgtB_3</name>
    <name evidence="1" type="ORF">NCTC8297_00209</name>
</gene>
<accession>A0A379T473</accession>
<reference evidence="1 2" key="1">
    <citation type="submission" date="2018-06" db="EMBL/GenBank/DDBJ databases">
        <authorList>
            <consortium name="Pathogen Informatics"/>
            <person name="Doyle S."/>
        </authorList>
    </citation>
    <scope>NUCLEOTIDE SEQUENCE [LARGE SCALE GENOMIC DNA]</scope>
    <source>
        <strain evidence="1 2">NCTC8297</strain>
    </source>
</reference>
<proteinExistence type="predicted"/>